<gene>
    <name evidence="1" type="ORF">LCGC14_2264050</name>
</gene>
<evidence type="ECO:0000313" key="1">
    <source>
        <dbReference type="EMBL" id="KKL54574.1"/>
    </source>
</evidence>
<sequence length="75" mass="8565">MNPDTGHLVDLEKVDLEKWYKTLEEAGYIPIPLDLQMAAQKKLAGKPEAFVSRNSGGKLSNFARKQRHLRAMQRK</sequence>
<dbReference type="AlphaFoldDB" id="A0A0F9CZ28"/>
<organism evidence="1">
    <name type="scientific">marine sediment metagenome</name>
    <dbReference type="NCBI Taxonomy" id="412755"/>
    <lineage>
        <taxon>unclassified sequences</taxon>
        <taxon>metagenomes</taxon>
        <taxon>ecological metagenomes</taxon>
    </lineage>
</organism>
<comment type="caution">
    <text evidence="1">The sequence shown here is derived from an EMBL/GenBank/DDBJ whole genome shotgun (WGS) entry which is preliminary data.</text>
</comment>
<name>A0A0F9CZ28_9ZZZZ</name>
<reference evidence="1" key="1">
    <citation type="journal article" date="2015" name="Nature">
        <title>Complex archaea that bridge the gap between prokaryotes and eukaryotes.</title>
        <authorList>
            <person name="Spang A."/>
            <person name="Saw J.H."/>
            <person name="Jorgensen S.L."/>
            <person name="Zaremba-Niedzwiedzka K."/>
            <person name="Martijn J."/>
            <person name="Lind A.E."/>
            <person name="van Eijk R."/>
            <person name="Schleper C."/>
            <person name="Guy L."/>
            <person name="Ettema T.J."/>
        </authorList>
    </citation>
    <scope>NUCLEOTIDE SEQUENCE</scope>
</reference>
<dbReference type="EMBL" id="LAZR01031150">
    <property type="protein sequence ID" value="KKL54574.1"/>
    <property type="molecule type" value="Genomic_DNA"/>
</dbReference>
<accession>A0A0F9CZ28</accession>
<protein>
    <submittedName>
        <fullName evidence="1">Uncharacterized protein</fullName>
    </submittedName>
</protein>
<proteinExistence type="predicted"/>